<reference evidence="1 2" key="1">
    <citation type="submission" date="2018-10" db="EMBL/GenBank/DDBJ databases">
        <title>A high-quality apple genome assembly.</title>
        <authorList>
            <person name="Hu J."/>
        </authorList>
    </citation>
    <scope>NUCLEOTIDE SEQUENCE [LARGE SCALE GENOMIC DNA]</scope>
    <source>
        <strain evidence="2">cv. HFTH1</strain>
        <tissue evidence="1">Young leaf</tissue>
    </source>
</reference>
<dbReference type="GO" id="GO:0000462">
    <property type="term" value="P:maturation of SSU-rRNA from tricistronic rRNA transcript (SSU-rRNA, 5.8S rRNA, LSU-rRNA)"/>
    <property type="evidence" value="ECO:0007669"/>
    <property type="project" value="TreeGrafter"/>
</dbReference>
<organism evidence="1 2">
    <name type="scientific">Malus domestica</name>
    <name type="common">Apple</name>
    <name type="synonym">Pyrus malus</name>
    <dbReference type="NCBI Taxonomy" id="3750"/>
    <lineage>
        <taxon>Eukaryota</taxon>
        <taxon>Viridiplantae</taxon>
        <taxon>Streptophyta</taxon>
        <taxon>Embryophyta</taxon>
        <taxon>Tracheophyta</taxon>
        <taxon>Spermatophyta</taxon>
        <taxon>Magnoliopsida</taxon>
        <taxon>eudicotyledons</taxon>
        <taxon>Gunneridae</taxon>
        <taxon>Pentapetalae</taxon>
        <taxon>rosids</taxon>
        <taxon>fabids</taxon>
        <taxon>Rosales</taxon>
        <taxon>Rosaceae</taxon>
        <taxon>Amygdaloideae</taxon>
        <taxon>Maleae</taxon>
        <taxon>Malus</taxon>
    </lineage>
</organism>
<dbReference type="GO" id="GO:0032040">
    <property type="term" value="C:small-subunit processome"/>
    <property type="evidence" value="ECO:0007669"/>
    <property type="project" value="TreeGrafter"/>
</dbReference>
<evidence type="ECO:0000313" key="1">
    <source>
        <dbReference type="EMBL" id="RXI00444.1"/>
    </source>
</evidence>
<keyword evidence="2" id="KW-1185">Reference proteome</keyword>
<dbReference type="Proteomes" id="UP000290289">
    <property type="component" value="Chromosome 4"/>
</dbReference>
<dbReference type="STRING" id="3750.A0A498K2C1"/>
<proteinExistence type="predicted"/>
<sequence length="144" mass="16206">EKISDELDKRAKKFLRGAEANLEGLKDKKLKGELAVREELYGKSAQAAAKAEKNYQWLLPSEGGYLETEGIEKTWRIKQESIALHLSMPPNGNNASLSSLCLSICIYLSFSRWNNPLIIQVAARFCIFSFPIEVAIQSILARYI</sequence>
<protein>
    <submittedName>
        <fullName evidence="1">Uncharacterized protein</fullName>
    </submittedName>
</protein>
<dbReference type="GO" id="GO:0030686">
    <property type="term" value="C:90S preribosome"/>
    <property type="evidence" value="ECO:0007669"/>
    <property type="project" value="TreeGrafter"/>
</dbReference>
<dbReference type="PANTHER" id="PTHR14085">
    <property type="entry name" value="WD-REPEAT PROTEIN BING4"/>
    <property type="match status" value="1"/>
</dbReference>
<dbReference type="PANTHER" id="PTHR14085:SF3">
    <property type="entry name" value="WD REPEAT-CONTAINING PROTEIN 46"/>
    <property type="match status" value="1"/>
</dbReference>
<feature type="non-terminal residue" evidence="1">
    <location>
        <position position="1"/>
    </location>
</feature>
<evidence type="ECO:0000313" key="2">
    <source>
        <dbReference type="Proteomes" id="UP000290289"/>
    </source>
</evidence>
<dbReference type="AlphaFoldDB" id="A0A498K2C1"/>
<accession>A0A498K2C1</accession>
<name>A0A498K2C1_MALDO</name>
<dbReference type="EMBL" id="RDQH01000330">
    <property type="protein sequence ID" value="RXI00444.1"/>
    <property type="molecule type" value="Genomic_DNA"/>
</dbReference>
<dbReference type="InterPro" id="IPR040315">
    <property type="entry name" value="WDR46/Utp7"/>
</dbReference>
<comment type="caution">
    <text evidence="1">The sequence shown here is derived from an EMBL/GenBank/DDBJ whole genome shotgun (WGS) entry which is preliminary data.</text>
</comment>
<gene>
    <name evidence="1" type="ORF">DVH24_000678</name>
</gene>